<dbReference type="Gene3D" id="3.40.50.450">
    <property type="match status" value="1"/>
</dbReference>
<evidence type="ECO:0000256" key="1">
    <source>
        <dbReference type="ARBA" id="ARBA00006763"/>
    </source>
</evidence>
<protein>
    <recommendedName>
        <fullName evidence="2">Cytokinin riboside 5'-monophosphate phosphoribohydrolase</fullName>
        <ecNumber evidence="2">3.2.2.n1</ecNumber>
    </recommendedName>
</protein>
<evidence type="ECO:0000256" key="2">
    <source>
        <dbReference type="RuleBase" id="RU363015"/>
    </source>
</evidence>
<gene>
    <name evidence="3" type="ORF">ACFP56_02545</name>
</gene>
<dbReference type="NCBIfam" id="TIGR00730">
    <property type="entry name" value="Rossman fold protein, TIGR00730 family"/>
    <property type="match status" value="1"/>
</dbReference>
<dbReference type="PANTHER" id="PTHR31223:SF70">
    <property type="entry name" value="LOG FAMILY PROTEIN YJL055W"/>
    <property type="match status" value="1"/>
</dbReference>
<keyword evidence="2" id="KW-0378">Hydrolase</keyword>
<dbReference type="Proteomes" id="UP001596233">
    <property type="component" value="Unassembled WGS sequence"/>
</dbReference>
<keyword evidence="2" id="KW-0203">Cytokinin biosynthesis</keyword>
<dbReference type="InterPro" id="IPR005269">
    <property type="entry name" value="LOG"/>
</dbReference>
<dbReference type="Pfam" id="PF03641">
    <property type="entry name" value="Lysine_decarbox"/>
    <property type="match status" value="1"/>
</dbReference>
<dbReference type="EC" id="3.2.2.n1" evidence="2"/>
<dbReference type="SUPFAM" id="SSF102405">
    <property type="entry name" value="MCP/YpsA-like"/>
    <property type="match status" value="1"/>
</dbReference>
<dbReference type="PANTHER" id="PTHR31223">
    <property type="entry name" value="LOG FAMILY PROTEIN YJL055W"/>
    <property type="match status" value="1"/>
</dbReference>
<reference evidence="4" key="1">
    <citation type="journal article" date="2019" name="Int. J. Syst. Evol. Microbiol.">
        <title>The Global Catalogue of Microorganisms (GCM) 10K type strain sequencing project: providing services to taxonomists for standard genome sequencing and annotation.</title>
        <authorList>
            <consortium name="The Broad Institute Genomics Platform"/>
            <consortium name="The Broad Institute Genome Sequencing Center for Infectious Disease"/>
            <person name="Wu L."/>
            <person name="Ma J."/>
        </authorList>
    </citation>
    <scope>NUCLEOTIDE SEQUENCE [LARGE SCALE GENOMIC DNA]</scope>
    <source>
        <strain evidence="4">PCU 280</strain>
    </source>
</reference>
<keyword evidence="4" id="KW-1185">Reference proteome</keyword>
<evidence type="ECO:0000313" key="4">
    <source>
        <dbReference type="Proteomes" id="UP001596233"/>
    </source>
</evidence>
<proteinExistence type="inferred from homology"/>
<name>A0ABW1UYE2_9BACL</name>
<organism evidence="3 4">
    <name type="scientific">Paenibacillus septentrionalis</name>
    <dbReference type="NCBI Taxonomy" id="429342"/>
    <lineage>
        <taxon>Bacteria</taxon>
        <taxon>Bacillati</taxon>
        <taxon>Bacillota</taxon>
        <taxon>Bacilli</taxon>
        <taxon>Bacillales</taxon>
        <taxon>Paenibacillaceae</taxon>
        <taxon>Paenibacillus</taxon>
    </lineage>
</organism>
<accession>A0ABW1UYE2</accession>
<comment type="caution">
    <text evidence="3">The sequence shown here is derived from an EMBL/GenBank/DDBJ whole genome shotgun (WGS) entry which is preliminary data.</text>
</comment>
<sequence>MKAIAVYCGSSVGASPIYREMAVQLGKELVKRGLTLIYGGAKVGIMGVVADTVLEGGGEVIGVIPSLLEQREISHQGLTKLYNVETMHERKQLMIELADGFVALPGGPGTMEEFFEVFTWSQIGLHQKPCGLLNINGYYNHLISFFEHMHQEKFLAEKYFDMKLVASEPAELLDLFDKFVHPGVKEYQSQSPTL</sequence>
<dbReference type="EMBL" id="JBHSTE010000001">
    <property type="protein sequence ID" value="MFC6331485.1"/>
    <property type="molecule type" value="Genomic_DNA"/>
</dbReference>
<dbReference type="RefSeq" id="WP_379230783.1">
    <property type="nucleotide sequence ID" value="NZ_JBHSTE010000001.1"/>
</dbReference>
<dbReference type="InterPro" id="IPR031100">
    <property type="entry name" value="LOG_fam"/>
</dbReference>
<evidence type="ECO:0000313" key="3">
    <source>
        <dbReference type="EMBL" id="MFC6331485.1"/>
    </source>
</evidence>
<comment type="similarity">
    <text evidence="1 2">Belongs to the LOG family.</text>
</comment>